<proteinExistence type="predicted"/>
<sequence>MHYNPFDALGLNYGQYTDKEIRKAYHCASLQCHPNRRPNETKDRWPTQQHVEESKLFLLGDGEKRVYRGYPRMFFPENRDPDVYNAPQCPFYVCTSCGAVGDCSCDDPLTMAFTICDTCRMVLPQHLARQHGQEDHGACALCGEIQEDGHFLSKHPDNVCSLCGELEMGKMLPHLQTRHALHDCDSCKGKDVAKLVSHLRDDHRACPLCRKPSSSDSINKHLSGYHEWDCCNGCDSLTPADFERHLLSDHSWVTCPFPDCHPVMTGKLWAHIRNKHAFQRCPGCPPTEADFARAVDHTALHSFEFCAYCEKHYSALDIGHHRVARHVGCNASIVTSQALMRWNINYILSIISLSPAQSAPNFNHSMMWSDT</sequence>
<evidence type="ECO:0008006" key="3">
    <source>
        <dbReference type="Google" id="ProtNLM"/>
    </source>
</evidence>
<dbReference type="Proteomes" id="UP000758603">
    <property type="component" value="Unassembled WGS sequence"/>
</dbReference>
<comment type="caution">
    <text evidence="1">The sequence shown here is derived from an EMBL/GenBank/DDBJ whole genome shotgun (WGS) entry which is preliminary data.</text>
</comment>
<evidence type="ECO:0000313" key="1">
    <source>
        <dbReference type="EMBL" id="KAH6653459.1"/>
    </source>
</evidence>
<protein>
    <recommendedName>
        <fullName evidence="3">J domain-containing protein</fullName>
    </recommendedName>
</protein>
<name>A0A9P8UJX3_9PEZI</name>
<reference evidence="1" key="1">
    <citation type="journal article" date="2021" name="Nat. Commun.">
        <title>Genetic determinants of endophytism in the Arabidopsis root mycobiome.</title>
        <authorList>
            <person name="Mesny F."/>
            <person name="Miyauchi S."/>
            <person name="Thiergart T."/>
            <person name="Pickel B."/>
            <person name="Atanasova L."/>
            <person name="Karlsson M."/>
            <person name="Huettel B."/>
            <person name="Barry K.W."/>
            <person name="Haridas S."/>
            <person name="Chen C."/>
            <person name="Bauer D."/>
            <person name="Andreopoulos W."/>
            <person name="Pangilinan J."/>
            <person name="LaButti K."/>
            <person name="Riley R."/>
            <person name="Lipzen A."/>
            <person name="Clum A."/>
            <person name="Drula E."/>
            <person name="Henrissat B."/>
            <person name="Kohler A."/>
            <person name="Grigoriev I.V."/>
            <person name="Martin F.M."/>
            <person name="Hacquard S."/>
        </authorList>
    </citation>
    <scope>NUCLEOTIDE SEQUENCE</scope>
    <source>
        <strain evidence="1">MPI-SDFR-AT-0073</strain>
    </source>
</reference>
<accession>A0A9P8UJX3</accession>
<gene>
    <name evidence="1" type="ORF">BKA67DRAFT_321934</name>
</gene>
<keyword evidence="2" id="KW-1185">Reference proteome</keyword>
<dbReference type="CDD" id="cd06257">
    <property type="entry name" value="DnaJ"/>
    <property type="match status" value="1"/>
</dbReference>
<evidence type="ECO:0000313" key="2">
    <source>
        <dbReference type="Proteomes" id="UP000758603"/>
    </source>
</evidence>
<dbReference type="GeneID" id="70125084"/>
<dbReference type="OrthoDB" id="665977at2759"/>
<organism evidence="1 2">
    <name type="scientific">Truncatella angustata</name>
    <dbReference type="NCBI Taxonomy" id="152316"/>
    <lineage>
        <taxon>Eukaryota</taxon>
        <taxon>Fungi</taxon>
        <taxon>Dikarya</taxon>
        <taxon>Ascomycota</taxon>
        <taxon>Pezizomycotina</taxon>
        <taxon>Sordariomycetes</taxon>
        <taxon>Xylariomycetidae</taxon>
        <taxon>Amphisphaeriales</taxon>
        <taxon>Sporocadaceae</taxon>
        <taxon>Truncatella</taxon>
    </lineage>
</organism>
<dbReference type="EMBL" id="JAGPXC010000005">
    <property type="protein sequence ID" value="KAH6653459.1"/>
    <property type="molecule type" value="Genomic_DNA"/>
</dbReference>
<dbReference type="InterPro" id="IPR036869">
    <property type="entry name" value="J_dom_sf"/>
</dbReference>
<dbReference type="RefSeq" id="XP_045957736.1">
    <property type="nucleotide sequence ID" value="XM_046096191.1"/>
</dbReference>
<dbReference type="InterPro" id="IPR001623">
    <property type="entry name" value="DnaJ_domain"/>
</dbReference>
<dbReference type="SUPFAM" id="SSF46565">
    <property type="entry name" value="Chaperone J-domain"/>
    <property type="match status" value="1"/>
</dbReference>
<dbReference type="Gene3D" id="1.10.287.110">
    <property type="entry name" value="DnaJ domain"/>
    <property type="match status" value="1"/>
</dbReference>
<dbReference type="AlphaFoldDB" id="A0A9P8UJX3"/>